<dbReference type="EMBL" id="QFNN01000167">
    <property type="protein sequence ID" value="PZO86836.1"/>
    <property type="molecule type" value="Genomic_DNA"/>
</dbReference>
<reference evidence="1 2" key="1">
    <citation type="submission" date="2017-08" db="EMBL/GenBank/DDBJ databases">
        <title>Infants hospitalized years apart are colonized by the same room-sourced microbial strains.</title>
        <authorList>
            <person name="Brooks B."/>
            <person name="Olm M.R."/>
            <person name="Firek B.A."/>
            <person name="Baker R."/>
            <person name="Thomas B.C."/>
            <person name="Morowitz M.J."/>
            <person name="Banfield J.F."/>
        </authorList>
    </citation>
    <scope>NUCLEOTIDE SEQUENCE [LARGE SCALE GENOMIC DNA]</scope>
    <source>
        <strain evidence="1">S2_018_000_R2_101</strain>
    </source>
</reference>
<dbReference type="AlphaFoldDB" id="A0A2W4ZZL8"/>
<dbReference type="Proteomes" id="UP000249066">
    <property type="component" value="Unassembled WGS sequence"/>
</dbReference>
<comment type="caution">
    <text evidence="1">The sequence shown here is derived from an EMBL/GenBank/DDBJ whole genome shotgun (WGS) entry which is preliminary data.</text>
</comment>
<accession>A0A2W4ZZL8</accession>
<evidence type="ECO:0000313" key="1">
    <source>
        <dbReference type="EMBL" id="PZO86836.1"/>
    </source>
</evidence>
<organism evidence="1 2">
    <name type="scientific">Sphingomonas sanxanigenens</name>
    <dbReference type="NCBI Taxonomy" id="397260"/>
    <lineage>
        <taxon>Bacteria</taxon>
        <taxon>Pseudomonadati</taxon>
        <taxon>Pseudomonadota</taxon>
        <taxon>Alphaproteobacteria</taxon>
        <taxon>Sphingomonadales</taxon>
        <taxon>Sphingomonadaceae</taxon>
        <taxon>Sphingomonas</taxon>
    </lineage>
</organism>
<evidence type="ECO:0000313" key="2">
    <source>
        <dbReference type="Proteomes" id="UP000249066"/>
    </source>
</evidence>
<sequence>MRALRGFIDEARSARTLDPLFGYLYDAIERRTPEQVWTEAACGPRCAWCCHTRVSATAPEILFLARNLPTGVTDGIPALARRRREGWDKPLLESLAPCAVLADGLCTAHPSRPIVCRTTMSLDADQCRLACSLPDEAVIPSALASVALRAAYEIALQGALLNAGYCTDRFDLATALADAVSHPDAESAWLAGGDVFPSALRVEQDGYLDEPVRRALYEAAFDPGVSTV</sequence>
<gene>
    <name evidence="1" type="ORF">DI623_15825</name>
</gene>
<evidence type="ECO:0008006" key="3">
    <source>
        <dbReference type="Google" id="ProtNLM"/>
    </source>
</evidence>
<proteinExistence type="predicted"/>
<name>A0A2W4ZZL8_9SPHN</name>
<protein>
    <recommendedName>
        <fullName evidence="3">Zinc/iron-chelating domain-containing protein</fullName>
    </recommendedName>
</protein>